<dbReference type="RefSeq" id="WP_010939683.1">
    <property type="nucleotide sequence ID" value="NC_008751.1"/>
</dbReference>
<name>A0A0H3A6U4_NITV4</name>
<evidence type="ECO:0000256" key="1">
    <source>
        <dbReference type="SAM" id="MobiDB-lite"/>
    </source>
</evidence>
<dbReference type="InterPro" id="IPR018247">
    <property type="entry name" value="EF_Hand_1_Ca_BS"/>
</dbReference>
<feature type="compositionally biased region" description="Low complexity" evidence="1">
    <location>
        <begin position="87"/>
        <end position="96"/>
    </location>
</feature>
<dbReference type="SUPFAM" id="SSF47473">
    <property type="entry name" value="EF-hand"/>
    <property type="match status" value="1"/>
</dbReference>
<reference evidence="5" key="1">
    <citation type="journal article" date="2009" name="Environ. Microbiol.">
        <title>Contribution of mobile genetic elements to Desulfovibrio vulgaris genome plasticity.</title>
        <authorList>
            <person name="Walker C.B."/>
            <person name="Stolyar S."/>
            <person name="Chivian D."/>
            <person name="Pinel N."/>
            <person name="Gabster J.A."/>
            <person name="Dehal P.S."/>
            <person name="He Z."/>
            <person name="Yang Z.K."/>
            <person name="Yen H.C."/>
            <person name="Zhou J."/>
            <person name="Wall J.D."/>
            <person name="Hazen T.C."/>
            <person name="Arkin A.P."/>
            <person name="Stahl D.A."/>
        </authorList>
    </citation>
    <scope>NUCLEOTIDE SEQUENCE [LARGE SCALE GENOMIC DNA]</scope>
    <source>
        <strain evidence="5">DP4</strain>
    </source>
</reference>
<evidence type="ECO:0000313" key="4">
    <source>
        <dbReference type="EMBL" id="ABM27842.1"/>
    </source>
</evidence>
<feature type="chain" id="PRO_5002604062" evidence="2">
    <location>
        <begin position="21"/>
        <end position="138"/>
    </location>
</feature>
<accession>A0A0H3A6U4</accession>
<gene>
    <name evidence="4" type="ordered locus">Dvul_0821</name>
</gene>
<dbReference type="InterPro" id="IPR002048">
    <property type="entry name" value="EF_hand_dom"/>
</dbReference>
<evidence type="ECO:0000256" key="2">
    <source>
        <dbReference type="SAM" id="SignalP"/>
    </source>
</evidence>
<dbReference type="GO" id="GO:0005509">
    <property type="term" value="F:calcium ion binding"/>
    <property type="evidence" value="ECO:0007669"/>
    <property type="project" value="InterPro"/>
</dbReference>
<evidence type="ECO:0000259" key="3">
    <source>
        <dbReference type="PROSITE" id="PS50222"/>
    </source>
</evidence>
<feature type="signal peptide" evidence="2">
    <location>
        <begin position="1"/>
        <end position="20"/>
    </location>
</feature>
<dbReference type="InterPro" id="IPR011992">
    <property type="entry name" value="EF-hand-dom_pair"/>
</dbReference>
<feature type="domain" description="EF-hand" evidence="3">
    <location>
        <begin position="51"/>
        <end position="78"/>
    </location>
</feature>
<evidence type="ECO:0000313" key="5">
    <source>
        <dbReference type="Proteomes" id="UP000009173"/>
    </source>
</evidence>
<dbReference type="SMR" id="A0A0H3A6U4"/>
<dbReference type="EMBL" id="CP000527">
    <property type="protein sequence ID" value="ABM27842.1"/>
    <property type="molecule type" value="Genomic_DNA"/>
</dbReference>
<sequence length="138" mass="14626" precursor="true">MKRMLLTAAIILAAATSAQADDKFGTMDTDGNGVVSWEEFQKAYPQMRKPAFDAVDTDGDGSMTHDEWHGFRSRHGEGGKGMGGKSMEGMMQGMPPGNMPPSGMPPSGMPLVMPPKAGEKTGDTPSPQTMPMVAPPKK</sequence>
<dbReference type="KEGG" id="dvl:Dvul_0821"/>
<keyword evidence="2" id="KW-0732">Signal</keyword>
<dbReference type="AlphaFoldDB" id="A0A0H3A6U4"/>
<feature type="compositionally biased region" description="Basic and acidic residues" evidence="1">
    <location>
        <begin position="63"/>
        <end position="78"/>
    </location>
</feature>
<feature type="compositionally biased region" description="Pro residues" evidence="1">
    <location>
        <begin position="97"/>
        <end position="108"/>
    </location>
</feature>
<dbReference type="Pfam" id="PF13202">
    <property type="entry name" value="EF-hand_5"/>
    <property type="match status" value="2"/>
</dbReference>
<dbReference type="HOGENOM" id="CLU_160501_0_0_7"/>
<feature type="region of interest" description="Disordered" evidence="1">
    <location>
        <begin position="52"/>
        <end position="138"/>
    </location>
</feature>
<organism evidence="4 5">
    <name type="scientific">Nitratidesulfovibrio vulgaris (strain DP4)</name>
    <name type="common">Desulfovibrio vulgaris</name>
    <dbReference type="NCBI Taxonomy" id="391774"/>
    <lineage>
        <taxon>Bacteria</taxon>
        <taxon>Pseudomonadati</taxon>
        <taxon>Thermodesulfobacteriota</taxon>
        <taxon>Desulfovibrionia</taxon>
        <taxon>Desulfovibrionales</taxon>
        <taxon>Desulfovibrionaceae</taxon>
        <taxon>Nitratidesulfovibrio</taxon>
    </lineage>
</organism>
<dbReference type="PROSITE" id="PS50222">
    <property type="entry name" value="EF_HAND_2"/>
    <property type="match status" value="2"/>
</dbReference>
<protein>
    <submittedName>
        <fullName evidence="4">Calcium-binding EF-hand-containing protein</fullName>
    </submittedName>
</protein>
<dbReference type="Proteomes" id="UP000009173">
    <property type="component" value="Chromosome"/>
</dbReference>
<dbReference type="PROSITE" id="PS00018">
    <property type="entry name" value="EF_HAND_1"/>
    <property type="match status" value="2"/>
</dbReference>
<proteinExistence type="predicted"/>
<feature type="domain" description="EF-hand" evidence="3">
    <location>
        <begin position="15"/>
        <end position="50"/>
    </location>
</feature>
<dbReference type="Gene3D" id="1.10.238.10">
    <property type="entry name" value="EF-hand"/>
    <property type="match status" value="1"/>
</dbReference>